<organism evidence="2 3">
    <name type="scientific">Limnothrix redekei LRLZ20PSL1</name>
    <dbReference type="NCBI Taxonomy" id="3112953"/>
    <lineage>
        <taxon>Bacteria</taxon>
        <taxon>Bacillati</taxon>
        <taxon>Cyanobacteriota</taxon>
        <taxon>Cyanophyceae</taxon>
        <taxon>Pseudanabaenales</taxon>
        <taxon>Pseudanabaenaceae</taxon>
        <taxon>Limnothrix</taxon>
    </lineage>
</organism>
<name>A0ABW7C775_9CYAN</name>
<feature type="compositionally biased region" description="Basic and acidic residues" evidence="1">
    <location>
        <begin position="11"/>
        <end position="21"/>
    </location>
</feature>
<sequence length="142" mass="16042">MSRRPSPSSADRPDPLPKEPLSEEAEFSAFLAQLSDRLAATETAMGQVRSRLEQVRADRERRASLGHQVEVVRADLARARDREIRSELTQTIQTLQRELEELDLALESRLFADSGLKEVFWQAVRFGSLGVVLGWLLKLWAG</sequence>
<feature type="region of interest" description="Disordered" evidence="1">
    <location>
        <begin position="1"/>
        <end position="23"/>
    </location>
</feature>
<accession>A0ABW7C775</accession>
<feature type="compositionally biased region" description="Low complexity" evidence="1">
    <location>
        <begin position="1"/>
        <end position="10"/>
    </location>
</feature>
<evidence type="ECO:0000313" key="2">
    <source>
        <dbReference type="EMBL" id="MFG3816005.1"/>
    </source>
</evidence>
<proteinExistence type="predicted"/>
<protein>
    <recommendedName>
        <fullName evidence="4">DUF2203 domain-containing protein</fullName>
    </recommendedName>
</protein>
<dbReference type="EMBL" id="JAZAQF010000001">
    <property type="protein sequence ID" value="MFG3816005.1"/>
    <property type="molecule type" value="Genomic_DNA"/>
</dbReference>
<evidence type="ECO:0000256" key="1">
    <source>
        <dbReference type="SAM" id="MobiDB-lite"/>
    </source>
</evidence>
<gene>
    <name evidence="2" type="ORF">VPK24_00020</name>
</gene>
<keyword evidence="3" id="KW-1185">Reference proteome</keyword>
<comment type="caution">
    <text evidence="2">The sequence shown here is derived from an EMBL/GenBank/DDBJ whole genome shotgun (WGS) entry which is preliminary data.</text>
</comment>
<evidence type="ECO:0008006" key="4">
    <source>
        <dbReference type="Google" id="ProtNLM"/>
    </source>
</evidence>
<dbReference type="Proteomes" id="UP001604335">
    <property type="component" value="Unassembled WGS sequence"/>
</dbReference>
<dbReference type="RefSeq" id="WP_190353386.1">
    <property type="nucleotide sequence ID" value="NZ_JAZAQF010000001.1"/>
</dbReference>
<evidence type="ECO:0000313" key="3">
    <source>
        <dbReference type="Proteomes" id="UP001604335"/>
    </source>
</evidence>
<reference evidence="3" key="1">
    <citation type="journal article" date="2024" name="Algal Res.">
        <title>Biochemical, toxicological and genomic investigation of a high-biomass producing Limnothrix strain isolated from Italian shallow drinking water reservoir.</title>
        <authorList>
            <person name="Simonazzi M."/>
            <person name="Shishido T.K."/>
            <person name="Delbaje E."/>
            <person name="Wahlsten M."/>
            <person name="Fewer D.P."/>
            <person name="Sivonen K."/>
            <person name="Pezzolesi L."/>
            <person name="Pistocchi R."/>
        </authorList>
    </citation>
    <scope>NUCLEOTIDE SEQUENCE [LARGE SCALE GENOMIC DNA]</scope>
    <source>
        <strain evidence="3">LRLZ20PSL1</strain>
    </source>
</reference>